<evidence type="ECO:0000313" key="5">
    <source>
        <dbReference type="Proteomes" id="UP000320475"/>
    </source>
</evidence>
<comment type="caution">
    <text evidence="2">The sequence shown here is derived from an EMBL/GenBank/DDBJ whole genome shotgun (WGS) entry which is preliminary data.</text>
</comment>
<reference evidence="4 5" key="1">
    <citation type="journal article" date="2019" name="Sci. Rep.">
        <title>Comparative genomics of chytrid fungi reveal insights into the obligate biotrophic and pathogenic lifestyle of Synchytrium endobioticum.</title>
        <authorList>
            <person name="van de Vossenberg B.T.L.H."/>
            <person name="Warris S."/>
            <person name="Nguyen H.D.T."/>
            <person name="van Gent-Pelzer M.P.E."/>
            <person name="Joly D.L."/>
            <person name="van de Geest H.C."/>
            <person name="Bonants P.J.M."/>
            <person name="Smith D.S."/>
            <person name="Levesque C.A."/>
            <person name="van der Lee T.A.J."/>
        </authorList>
    </citation>
    <scope>NUCLEOTIDE SEQUENCE [LARGE SCALE GENOMIC DNA]</scope>
    <source>
        <strain evidence="2 5">LEV6574</strain>
        <strain evidence="3 4">MB42</strain>
    </source>
</reference>
<protein>
    <recommendedName>
        <fullName evidence="6">F5/8 type C domain-containing protein</fullName>
    </recommendedName>
</protein>
<sequence length="224" mass="22947">MKSAIVLTAAATMFSGIHATIDMNTNLGLNPMVTASSTDAGSDPIFATLPLRFEANGTMTPATLQPWRSKMQATCETQVTYDLDWSAAHGPQMVGLTRIQYGERPAGSLLVSCINNGQFVPTGAMAVPNTAEGYLDNNIEKTGTVPTCTGVRFIFSQLKANNGTCYVSVGDIDVYPSDGRIAGATGNTTTGATGNTTTGASSAASKIATGSAVGLVAVIAALAL</sequence>
<evidence type="ECO:0000313" key="4">
    <source>
        <dbReference type="Proteomes" id="UP000317494"/>
    </source>
</evidence>
<dbReference type="Proteomes" id="UP000320475">
    <property type="component" value="Unassembled WGS sequence"/>
</dbReference>
<name>A0A507D076_9FUNG</name>
<feature type="signal peptide" evidence="1">
    <location>
        <begin position="1"/>
        <end position="19"/>
    </location>
</feature>
<dbReference type="EMBL" id="QEAM01000167">
    <property type="protein sequence ID" value="TPX44806.1"/>
    <property type="molecule type" value="Genomic_DNA"/>
</dbReference>
<gene>
    <name evidence="2" type="ORF">SeLEV6574_g04279</name>
    <name evidence="3" type="ORF">SeMB42_g03513</name>
</gene>
<accession>A0A507D076</accession>
<dbReference type="AlphaFoldDB" id="A0A507D076"/>
<organism evidence="2 5">
    <name type="scientific">Synchytrium endobioticum</name>
    <dbReference type="NCBI Taxonomy" id="286115"/>
    <lineage>
        <taxon>Eukaryota</taxon>
        <taxon>Fungi</taxon>
        <taxon>Fungi incertae sedis</taxon>
        <taxon>Chytridiomycota</taxon>
        <taxon>Chytridiomycota incertae sedis</taxon>
        <taxon>Chytridiomycetes</taxon>
        <taxon>Synchytriales</taxon>
        <taxon>Synchytriaceae</taxon>
        <taxon>Synchytrium</taxon>
    </lineage>
</organism>
<evidence type="ECO:0000313" key="2">
    <source>
        <dbReference type="EMBL" id="TPX44806.1"/>
    </source>
</evidence>
<feature type="chain" id="PRO_5036131012" description="F5/8 type C domain-containing protein" evidence="1">
    <location>
        <begin position="20"/>
        <end position="224"/>
    </location>
</feature>
<evidence type="ECO:0008006" key="6">
    <source>
        <dbReference type="Google" id="ProtNLM"/>
    </source>
</evidence>
<dbReference type="VEuPathDB" id="FungiDB:SeMB42_g03513"/>
<evidence type="ECO:0000313" key="3">
    <source>
        <dbReference type="EMBL" id="TPX46993.1"/>
    </source>
</evidence>
<dbReference type="EMBL" id="QEAN01000125">
    <property type="protein sequence ID" value="TPX46993.1"/>
    <property type="molecule type" value="Genomic_DNA"/>
</dbReference>
<proteinExistence type="predicted"/>
<keyword evidence="1" id="KW-0732">Signal</keyword>
<keyword evidence="4" id="KW-1185">Reference proteome</keyword>
<evidence type="ECO:0000256" key="1">
    <source>
        <dbReference type="SAM" id="SignalP"/>
    </source>
</evidence>
<dbReference type="Proteomes" id="UP000317494">
    <property type="component" value="Unassembled WGS sequence"/>
</dbReference>